<keyword evidence="3" id="KW-1185">Reference proteome</keyword>
<gene>
    <name evidence="2" type="ORF">GCM10009640_02490</name>
</gene>
<keyword evidence="1" id="KW-0472">Membrane</keyword>
<dbReference type="RefSeq" id="WP_343916534.1">
    <property type="nucleotide sequence ID" value="NZ_BAAAKK010000001.1"/>
</dbReference>
<keyword evidence="1" id="KW-0812">Transmembrane</keyword>
<dbReference type="EMBL" id="BAAAKK010000001">
    <property type="protein sequence ID" value="GAA1417802.1"/>
    <property type="molecule type" value="Genomic_DNA"/>
</dbReference>
<proteinExistence type="predicted"/>
<dbReference type="Proteomes" id="UP001501266">
    <property type="component" value="Unassembled WGS sequence"/>
</dbReference>
<feature type="transmembrane region" description="Helical" evidence="1">
    <location>
        <begin position="43"/>
        <end position="62"/>
    </location>
</feature>
<protein>
    <submittedName>
        <fullName evidence="2">Uncharacterized protein</fullName>
    </submittedName>
</protein>
<name>A0ABN1YMS8_9MICO</name>
<comment type="caution">
    <text evidence="2">The sequence shown here is derived from an EMBL/GenBank/DDBJ whole genome shotgun (WGS) entry which is preliminary data.</text>
</comment>
<evidence type="ECO:0000313" key="2">
    <source>
        <dbReference type="EMBL" id="GAA1417802.1"/>
    </source>
</evidence>
<feature type="transmembrane region" description="Helical" evidence="1">
    <location>
        <begin position="21"/>
        <end position="37"/>
    </location>
</feature>
<accession>A0ABN1YMS8</accession>
<keyword evidence="1" id="KW-1133">Transmembrane helix</keyword>
<sequence length="76" mass="8397">MSKILLDLVNPMIAPTPAREARIGIIVLAAVIGLVIWRVDQLLLQLLIPAAVAVLYIIRMSISAARVKKRRAQQRS</sequence>
<evidence type="ECO:0000256" key="1">
    <source>
        <dbReference type="SAM" id="Phobius"/>
    </source>
</evidence>
<reference evidence="2 3" key="1">
    <citation type="journal article" date="2019" name="Int. J. Syst. Evol. Microbiol.">
        <title>The Global Catalogue of Microorganisms (GCM) 10K type strain sequencing project: providing services to taxonomists for standard genome sequencing and annotation.</title>
        <authorList>
            <consortium name="The Broad Institute Genomics Platform"/>
            <consortium name="The Broad Institute Genome Sequencing Center for Infectious Disease"/>
            <person name="Wu L."/>
            <person name="Ma J."/>
        </authorList>
    </citation>
    <scope>NUCLEOTIDE SEQUENCE [LARGE SCALE GENOMIC DNA]</scope>
    <source>
        <strain evidence="2 3">JCM 12398</strain>
    </source>
</reference>
<evidence type="ECO:0000313" key="3">
    <source>
        <dbReference type="Proteomes" id="UP001501266"/>
    </source>
</evidence>
<organism evidence="2 3">
    <name type="scientific">Agrococcus citreus</name>
    <dbReference type="NCBI Taxonomy" id="84643"/>
    <lineage>
        <taxon>Bacteria</taxon>
        <taxon>Bacillati</taxon>
        <taxon>Actinomycetota</taxon>
        <taxon>Actinomycetes</taxon>
        <taxon>Micrococcales</taxon>
        <taxon>Microbacteriaceae</taxon>
        <taxon>Agrococcus</taxon>
    </lineage>
</organism>